<comment type="similarity">
    <text evidence="1 2">Belongs to the fructosamine kinase family.</text>
</comment>
<dbReference type="AlphaFoldDB" id="A0A1I2J8Z4"/>
<reference evidence="3 4" key="1">
    <citation type="submission" date="2016-10" db="EMBL/GenBank/DDBJ databases">
        <authorList>
            <person name="de Groot N.N."/>
        </authorList>
    </citation>
    <scope>NUCLEOTIDE SEQUENCE [LARGE SCALE GENOMIC DNA]</scope>
    <source>
        <strain evidence="3 4">CGMCC 1.9156</strain>
    </source>
</reference>
<dbReference type="PANTHER" id="PTHR12149:SF8">
    <property type="entry name" value="PROTEIN-RIBULOSAMINE 3-KINASE"/>
    <property type="match status" value="1"/>
</dbReference>
<dbReference type="GO" id="GO:0016301">
    <property type="term" value="F:kinase activity"/>
    <property type="evidence" value="ECO:0007669"/>
    <property type="project" value="UniProtKB-UniRule"/>
</dbReference>
<dbReference type="Gene3D" id="3.90.1200.10">
    <property type="match status" value="1"/>
</dbReference>
<gene>
    <name evidence="3" type="ORF">SAMN05216283_1083</name>
</gene>
<dbReference type="STRING" id="655355.SAMN05216283_1083"/>
<keyword evidence="4" id="KW-1185">Reference proteome</keyword>
<evidence type="ECO:0000313" key="4">
    <source>
        <dbReference type="Proteomes" id="UP000198964"/>
    </source>
</evidence>
<dbReference type="PANTHER" id="PTHR12149">
    <property type="entry name" value="FRUCTOSAMINE 3 KINASE-RELATED PROTEIN"/>
    <property type="match status" value="1"/>
</dbReference>
<evidence type="ECO:0000313" key="3">
    <source>
        <dbReference type="EMBL" id="SFF50470.1"/>
    </source>
</evidence>
<dbReference type="EMBL" id="FONW01000008">
    <property type="protein sequence ID" value="SFF50470.1"/>
    <property type="molecule type" value="Genomic_DNA"/>
</dbReference>
<evidence type="ECO:0000256" key="2">
    <source>
        <dbReference type="PIRNR" id="PIRNR006221"/>
    </source>
</evidence>
<dbReference type="Pfam" id="PF03881">
    <property type="entry name" value="Fructosamin_kin"/>
    <property type="match status" value="1"/>
</dbReference>
<organism evidence="3 4">
    <name type="scientific">Sunxiuqinia elliptica</name>
    <dbReference type="NCBI Taxonomy" id="655355"/>
    <lineage>
        <taxon>Bacteria</taxon>
        <taxon>Pseudomonadati</taxon>
        <taxon>Bacteroidota</taxon>
        <taxon>Bacteroidia</taxon>
        <taxon>Marinilabiliales</taxon>
        <taxon>Prolixibacteraceae</taxon>
        <taxon>Sunxiuqinia</taxon>
    </lineage>
</organism>
<protein>
    <submittedName>
        <fullName evidence="3">Fructosamine-3-kinase</fullName>
    </submittedName>
</protein>
<keyword evidence="2" id="KW-0808">Transferase</keyword>
<dbReference type="InterPro" id="IPR016477">
    <property type="entry name" value="Fructo-/Ketosamine-3-kinase"/>
</dbReference>
<evidence type="ECO:0000256" key="1">
    <source>
        <dbReference type="ARBA" id="ARBA00009460"/>
    </source>
</evidence>
<name>A0A1I2J8Z4_9BACT</name>
<dbReference type="SUPFAM" id="SSF56112">
    <property type="entry name" value="Protein kinase-like (PK-like)"/>
    <property type="match status" value="1"/>
</dbReference>
<keyword evidence="2 3" id="KW-0418">Kinase</keyword>
<sequence>MHENAGLLLFFIMLKFVAMEEQLLSQISRDYAEKFGAELQISRKSAVGGGCISHSLKLETNQGSYFLKWNSSTPDDLFIREAESLQELGEADQSELTIPKVILASEANELPGYLLLENLEEGHTAAEDERLGIGLAQLHQKTAAAFGFQQANYCGATLQNNRWNTDWIEFFGHQRILFLIEKIEQVRSLSVAEKNTYLKLVERLPVLIPSDSKPALIHGDLWSGNYLYTTHGPALIDPAAYYADREMELSMMTMFGGFSTTTWKAYQNEYPLAPGWEERVQLYQLYHILNHYYLFGGSYGNQALRVAQRYL</sequence>
<dbReference type="Proteomes" id="UP000198964">
    <property type="component" value="Unassembled WGS sequence"/>
</dbReference>
<accession>A0A1I2J8Z4</accession>
<dbReference type="Gene3D" id="3.30.200.20">
    <property type="entry name" value="Phosphorylase Kinase, domain 1"/>
    <property type="match status" value="1"/>
</dbReference>
<dbReference type="InterPro" id="IPR011009">
    <property type="entry name" value="Kinase-like_dom_sf"/>
</dbReference>
<dbReference type="PIRSF" id="PIRSF006221">
    <property type="entry name" value="Ketosamine-3-kinase"/>
    <property type="match status" value="1"/>
</dbReference>
<proteinExistence type="inferred from homology"/>